<evidence type="ECO:0000256" key="1">
    <source>
        <dbReference type="ARBA" id="ARBA00011040"/>
    </source>
</evidence>
<reference evidence="3" key="1">
    <citation type="submission" date="2018-07" db="EMBL/GenBank/DDBJ databases">
        <authorList>
            <person name="Quirk P.G."/>
            <person name="Krulwich T.A."/>
        </authorList>
    </citation>
    <scope>NUCLEOTIDE SEQUENCE</scope>
    <source>
        <strain evidence="3">Anand</strain>
    </source>
</reference>
<dbReference type="Gene3D" id="3.40.50.300">
    <property type="entry name" value="P-loop containing nucleotide triphosphate hydrolases"/>
    <property type="match status" value="1"/>
</dbReference>
<dbReference type="InterPro" id="IPR025723">
    <property type="entry name" value="ArsA/GET3_ATPase-like"/>
</dbReference>
<evidence type="ECO:0000259" key="2">
    <source>
        <dbReference type="Pfam" id="PF02374"/>
    </source>
</evidence>
<accession>A0A3B0MSL3</accession>
<dbReference type="GO" id="GO:0005524">
    <property type="term" value="F:ATP binding"/>
    <property type="evidence" value="ECO:0007669"/>
    <property type="project" value="InterPro"/>
</dbReference>
<dbReference type="AlphaFoldDB" id="A0A3B0MSL3"/>
<dbReference type="Pfam" id="PF02374">
    <property type="entry name" value="ArsA_ATPase"/>
    <property type="match status" value="2"/>
</dbReference>
<dbReference type="InterPro" id="IPR016300">
    <property type="entry name" value="ATPase_ArsA/GET3"/>
</dbReference>
<dbReference type="SUPFAM" id="SSF52540">
    <property type="entry name" value="P-loop containing nucleoside triphosphate hydrolases"/>
    <property type="match status" value="1"/>
</dbReference>
<dbReference type="EMBL" id="UIVS01000003">
    <property type="protein sequence ID" value="SVP92492.1"/>
    <property type="molecule type" value="Genomic_DNA"/>
</dbReference>
<evidence type="ECO:0000313" key="3">
    <source>
        <dbReference type="EMBL" id="SVP92492.1"/>
    </source>
</evidence>
<dbReference type="PANTHER" id="PTHR10803">
    <property type="entry name" value="ARSENICAL PUMP-DRIVING ATPASE ARSENITE-TRANSLOCATING ATPASE"/>
    <property type="match status" value="1"/>
</dbReference>
<protein>
    <submittedName>
        <fullName evidence="3">Arsenical pump-driving ATPase, putative</fullName>
    </submittedName>
</protein>
<dbReference type="CDD" id="cd02035">
    <property type="entry name" value="ArsA"/>
    <property type="match status" value="1"/>
</dbReference>
<gene>
    <name evidence="4" type="ORF">TAT_000228700</name>
    <name evidence="3" type="ORF">TAV_000228800</name>
</gene>
<dbReference type="VEuPathDB" id="PiroplasmaDB:TA05345"/>
<name>A0A3B0MSL3_THEAN</name>
<feature type="domain" description="ArsA/GET3 Anion-transporting ATPase-like" evidence="2">
    <location>
        <begin position="28"/>
        <end position="98"/>
    </location>
</feature>
<dbReference type="GO" id="GO:0016887">
    <property type="term" value="F:ATP hydrolysis activity"/>
    <property type="evidence" value="ECO:0007669"/>
    <property type="project" value="InterPro"/>
</dbReference>
<dbReference type="GO" id="GO:0043529">
    <property type="term" value="C:GET complex"/>
    <property type="evidence" value="ECO:0007669"/>
    <property type="project" value="TreeGrafter"/>
</dbReference>
<dbReference type="EMBL" id="UIVT01000003">
    <property type="protein sequence ID" value="SVP93296.1"/>
    <property type="molecule type" value="Genomic_DNA"/>
</dbReference>
<feature type="domain" description="ArsA/GET3 Anion-transporting ATPase-like" evidence="2">
    <location>
        <begin position="120"/>
        <end position="253"/>
    </location>
</feature>
<proteinExistence type="inferred from homology"/>
<dbReference type="PANTHER" id="PTHR10803:SF3">
    <property type="entry name" value="ATPASE GET3"/>
    <property type="match status" value="1"/>
</dbReference>
<sequence>MNESSMESVNGLNLRNDVKNLVEQESYKWIFVGGKGGVGKTTISCSLSSILSERRESVLLLSTDPAHSLSDAFNQKFTDTPTLVNGYENLYAMELDVTRVSDTVCFYLKFYLSIINANPNRSVQSMKYSVIVFDTAPTGHTLKFLNLPDTLDKLLESFLKVESLCGVAMKLFSALNNSLPKEEIFQKIKRFKNNLTLIMNQMKDPNKTTFVCVCIPEFLSVYETERLIQSLAKTDIDCSYIIVNQVLSYINLEEHVKNTQKSLENLTPENKKVLEDFFELVLEQQNNLNGRLNIQRKYIEDIKQLYEGFFNIGKNQTH</sequence>
<evidence type="ECO:0000313" key="4">
    <source>
        <dbReference type="EMBL" id="SVP93296.1"/>
    </source>
</evidence>
<dbReference type="GO" id="GO:0071816">
    <property type="term" value="P:tail-anchored membrane protein insertion into ER membrane"/>
    <property type="evidence" value="ECO:0007669"/>
    <property type="project" value="TreeGrafter"/>
</dbReference>
<comment type="similarity">
    <text evidence="1">Belongs to the arsA ATPase family.</text>
</comment>
<dbReference type="InterPro" id="IPR027417">
    <property type="entry name" value="P-loop_NTPase"/>
</dbReference>
<organism evidence="3">
    <name type="scientific">Theileria annulata</name>
    <dbReference type="NCBI Taxonomy" id="5874"/>
    <lineage>
        <taxon>Eukaryota</taxon>
        <taxon>Sar</taxon>
        <taxon>Alveolata</taxon>
        <taxon>Apicomplexa</taxon>
        <taxon>Aconoidasida</taxon>
        <taxon>Piroplasmida</taxon>
        <taxon>Theileriidae</taxon>
        <taxon>Theileria</taxon>
    </lineage>
</organism>